<evidence type="ECO:0000256" key="2">
    <source>
        <dbReference type="ARBA" id="ARBA00005327"/>
    </source>
</evidence>
<dbReference type="STRING" id="7102.A0A2A4JH29"/>
<protein>
    <recommendedName>
        <fullName evidence="10">Gustatory receptor</fullName>
    </recommendedName>
</protein>
<evidence type="ECO:0000256" key="5">
    <source>
        <dbReference type="ARBA" id="ARBA00022989"/>
    </source>
</evidence>
<keyword evidence="7" id="KW-0675">Receptor</keyword>
<dbReference type="Pfam" id="PF06151">
    <property type="entry name" value="Trehalose_recp"/>
    <property type="match status" value="2"/>
</dbReference>
<accession>A0A2A4JH29</accession>
<reference evidence="9" key="1">
    <citation type="submission" date="2017-09" db="EMBL/GenBank/DDBJ databases">
        <title>Contemporary evolution of a Lepidopteran species, Heliothis virescens, in response to modern agricultural practices.</title>
        <authorList>
            <person name="Fritz M.L."/>
            <person name="Deyonke A.M."/>
            <person name="Papanicolaou A."/>
            <person name="Micinski S."/>
            <person name="Westbrook J."/>
            <person name="Gould F."/>
        </authorList>
    </citation>
    <scope>NUCLEOTIDE SEQUENCE [LARGE SCALE GENOMIC DNA]</scope>
    <source>
        <strain evidence="9">HvINT-</strain>
        <tissue evidence="9">Whole body</tissue>
    </source>
</reference>
<keyword evidence="5 8" id="KW-1133">Transmembrane helix</keyword>
<sequence length="530" mass="60737">MKGTGFGGQHFEISKELESINFRVLQETRLDDEAKKRCSKPWILDDNKVDVKKRNVIKDQFTAFQKAMKILLVWGQTIGLNPVTGILQKDASKMRFTVYTWKYLFALTMAIAQTIGATLCIYKLFREPTSISALGFVTFFTSTCCTTFLFMWIASKWPTLMKDIVRSKLDEYIDRKIITKCRITCCIFIGMALMEHFLSIISRVARVLECSQNETDHGEVFVKVTSPWLYDLNVPYVVPIAVIVQYVNLITTANWNYAYIFVVCVSMYLSSILNQINKRIAWEAEKSHVPAKVWINLREDYTRATHLVKQFDDVISGIVLVTYANDLFFICLQLYNVLSNMSKAAQLVNKLCPEQDGTFRAYSYPIYLIYSVLYLLVRFLTVSIVASGVNTASLQPGPILYSIPTTAYTKEVERFQNQVNGDVVALSGLHFFYITRDLVLTVITASPAPKLSDLLKGNVIEHEACMDVCRDLPENDLEPVCMMFSRYKKGFQFYVNMCHARRAICKENLLLHVVHPSRCFMSNQYFLPIV</sequence>
<dbReference type="AlphaFoldDB" id="A0A2A4JH29"/>
<keyword evidence="4 8" id="KW-0812">Transmembrane</keyword>
<evidence type="ECO:0008006" key="10">
    <source>
        <dbReference type="Google" id="ProtNLM"/>
    </source>
</evidence>
<name>A0A2A4JH29_HELVI</name>
<dbReference type="InterPro" id="IPR009318">
    <property type="entry name" value="Gustatory_rcpt"/>
</dbReference>
<dbReference type="EMBL" id="NWSH01001604">
    <property type="protein sequence ID" value="PCG70730.1"/>
    <property type="molecule type" value="Genomic_DNA"/>
</dbReference>
<dbReference type="PANTHER" id="PTHR21421">
    <property type="entry name" value="GUSTATORY RECEPTOR"/>
    <property type="match status" value="1"/>
</dbReference>
<feature type="transmembrane region" description="Helical" evidence="8">
    <location>
        <begin position="131"/>
        <end position="154"/>
    </location>
</feature>
<comment type="caution">
    <text evidence="9">The sequence shown here is derived from an EMBL/GenBank/DDBJ whole genome shotgun (WGS) entry which is preliminary data.</text>
</comment>
<dbReference type="GO" id="GO:0008527">
    <property type="term" value="F:taste receptor activity"/>
    <property type="evidence" value="ECO:0007669"/>
    <property type="project" value="InterPro"/>
</dbReference>
<dbReference type="GO" id="GO:0005886">
    <property type="term" value="C:plasma membrane"/>
    <property type="evidence" value="ECO:0007669"/>
    <property type="project" value="UniProtKB-SubCell"/>
</dbReference>
<feature type="transmembrane region" description="Helical" evidence="8">
    <location>
        <begin position="257"/>
        <end position="276"/>
    </location>
</feature>
<evidence type="ECO:0000256" key="7">
    <source>
        <dbReference type="ARBA" id="ARBA00023170"/>
    </source>
</evidence>
<keyword evidence="3" id="KW-1003">Cell membrane</keyword>
<proteinExistence type="inferred from homology"/>
<comment type="subcellular location">
    <subcellularLocation>
        <location evidence="1">Cell membrane</location>
        <topology evidence="1">Multi-pass membrane protein</topology>
    </subcellularLocation>
</comment>
<organism evidence="9">
    <name type="scientific">Heliothis virescens</name>
    <name type="common">Tobacco budworm moth</name>
    <dbReference type="NCBI Taxonomy" id="7102"/>
    <lineage>
        <taxon>Eukaryota</taxon>
        <taxon>Metazoa</taxon>
        <taxon>Ecdysozoa</taxon>
        <taxon>Arthropoda</taxon>
        <taxon>Hexapoda</taxon>
        <taxon>Insecta</taxon>
        <taxon>Pterygota</taxon>
        <taxon>Neoptera</taxon>
        <taxon>Endopterygota</taxon>
        <taxon>Lepidoptera</taxon>
        <taxon>Glossata</taxon>
        <taxon>Ditrysia</taxon>
        <taxon>Noctuoidea</taxon>
        <taxon>Noctuidae</taxon>
        <taxon>Heliothinae</taxon>
        <taxon>Heliothis</taxon>
    </lineage>
</organism>
<evidence type="ECO:0000256" key="4">
    <source>
        <dbReference type="ARBA" id="ARBA00022692"/>
    </source>
</evidence>
<evidence type="ECO:0000256" key="6">
    <source>
        <dbReference type="ARBA" id="ARBA00023136"/>
    </source>
</evidence>
<feature type="transmembrane region" description="Helical" evidence="8">
    <location>
        <begin position="103"/>
        <end position="125"/>
    </location>
</feature>
<keyword evidence="6 8" id="KW-0472">Membrane</keyword>
<comment type="similarity">
    <text evidence="2">Belongs to the insect chemoreceptor superfamily. Gustatory receptor (GR) family. Gr5a subfamily.</text>
</comment>
<dbReference type="PANTHER" id="PTHR21421:SF29">
    <property type="entry name" value="GUSTATORY RECEPTOR 5A FOR TREHALOSE-RELATED"/>
    <property type="match status" value="1"/>
</dbReference>
<dbReference type="GO" id="GO:0050916">
    <property type="term" value="P:sensory perception of sweet taste"/>
    <property type="evidence" value="ECO:0007669"/>
    <property type="project" value="UniProtKB-ARBA"/>
</dbReference>
<evidence type="ECO:0000313" key="9">
    <source>
        <dbReference type="EMBL" id="PCG70730.1"/>
    </source>
</evidence>
<feature type="transmembrane region" description="Helical" evidence="8">
    <location>
        <begin position="367"/>
        <end position="389"/>
    </location>
</feature>
<evidence type="ECO:0000256" key="8">
    <source>
        <dbReference type="SAM" id="Phobius"/>
    </source>
</evidence>
<gene>
    <name evidence="9" type="ORF">B5V51_2657</name>
</gene>
<evidence type="ECO:0000256" key="3">
    <source>
        <dbReference type="ARBA" id="ARBA00022475"/>
    </source>
</evidence>
<evidence type="ECO:0000256" key="1">
    <source>
        <dbReference type="ARBA" id="ARBA00004651"/>
    </source>
</evidence>
<feature type="transmembrane region" description="Helical" evidence="8">
    <location>
        <begin position="233"/>
        <end position="251"/>
    </location>
</feature>